<sequence length="224" mass="25517">MRKLILLLSILAFLACLAAGIFIAQKSLESASNIRNTAEISRPASPHQQNILLIHIDQLEKNQPKLISVWGLILYFPEPKIILQPVYPSPIGPESFPLSAFKITTDKTLNPRFIQQVSLQTQMAWDNYILMDHQALSFFAAELTSDEVFSPSDLTDGVIAVERIYLSRLCEQFVALEHTAFQKIHWTHIIPDHWRSNLPFDEAILHWEKLTSPQSPIKCEVFGE</sequence>
<name>A0A7C4KYZ0_9CHLR</name>
<accession>A0A7C4KYZ0</accession>
<organism evidence="1">
    <name type="scientific">Bellilinea caldifistulae</name>
    <dbReference type="NCBI Taxonomy" id="360411"/>
    <lineage>
        <taxon>Bacteria</taxon>
        <taxon>Bacillati</taxon>
        <taxon>Chloroflexota</taxon>
        <taxon>Anaerolineae</taxon>
        <taxon>Anaerolineales</taxon>
        <taxon>Anaerolineaceae</taxon>
        <taxon>Bellilinea</taxon>
    </lineage>
</organism>
<gene>
    <name evidence="1" type="ORF">ENT17_05190</name>
</gene>
<comment type="caution">
    <text evidence="1">The sequence shown here is derived from an EMBL/GenBank/DDBJ whole genome shotgun (WGS) entry which is preliminary data.</text>
</comment>
<protein>
    <submittedName>
        <fullName evidence="1">Uncharacterized protein</fullName>
    </submittedName>
</protein>
<dbReference type="AlphaFoldDB" id="A0A7C4KYZ0"/>
<reference evidence="1" key="1">
    <citation type="journal article" date="2020" name="mSystems">
        <title>Genome- and Community-Level Interaction Insights into Carbon Utilization and Element Cycling Functions of Hydrothermarchaeota in Hydrothermal Sediment.</title>
        <authorList>
            <person name="Zhou Z."/>
            <person name="Liu Y."/>
            <person name="Xu W."/>
            <person name="Pan J."/>
            <person name="Luo Z.H."/>
            <person name="Li M."/>
        </authorList>
    </citation>
    <scope>NUCLEOTIDE SEQUENCE [LARGE SCALE GENOMIC DNA]</scope>
    <source>
        <strain evidence="1">SpSt-556</strain>
    </source>
</reference>
<evidence type="ECO:0000313" key="1">
    <source>
        <dbReference type="EMBL" id="HGS86996.1"/>
    </source>
</evidence>
<dbReference type="PROSITE" id="PS51257">
    <property type="entry name" value="PROKAR_LIPOPROTEIN"/>
    <property type="match status" value="1"/>
</dbReference>
<dbReference type="EMBL" id="DSXR01000052">
    <property type="protein sequence ID" value="HGS86996.1"/>
    <property type="molecule type" value="Genomic_DNA"/>
</dbReference>
<proteinExistence type="predicted"/>